<proteinExistence type="predicted"/>
<gene>
    <name evidence="2" type="ORF">Tci_899952</name>
</gene>
<feature type="compositionally biased region" description="Polar residues" evidence="1">
    <location>
        <begin position="92"/>
        <end position="107"/>
    </location>
</feature>
<comment type="caution">
    <text evidence="2">The sequence shown here is derived from an EMBL/GenBank/DDBJ whole genome shotgun (WGS) entry which is preliminary data.</text>
</comment>
<dbReference type="AlphaFoldDB" id="A0A699V1M7"/>
<protein>
    <recommendedName>
        <fullName evidence="3">Integrase, catalytic region, zinc finger, CCHC-type, peptidase aspartic, catalytic</fullName>
    </recommendedName>
</protein>
<feature type="non-terminal residue" evidence="2">
    <location>
        <position position="118"/>
    </location>
</feature>
<feature type="region of interest" description="Disordered" evidence="1">
    <location>
        <begin position="71"/>
        <end position="107"/>
    </location>
</feature>
<sequence>MIHFKFDELTPVASECNNSKHRINCTNFQDTSEDSQSVPSKIDLDNLFCPFYKEYYAKSSLEVSNNSVANTLDNEHTSSSSSIIVEEDEASQIVSSSEEQVATEPNSLVVNKNVDELV</sequence>
<organism evidence="2">
    <name type="scientific">Tanacetum cinerariifolium</name>
    <name type="common">Dalmatian daisy</name>
    <name type="synonym">Chrysanthemum cinerariifolium</name>
    <dbReference type="NCBI Taxonomy" id="118510"/>
    <lineage>
        <taxon>Eukaryota</taxon>
        <taxon>Viridiplantae</taxon>
        <taxon>Streptophyta</taxon>
        <taxon>Embryophyta</taxon>
        <taxon>Tracheophyta</taxon>
        <taxon>Spermatophyta</taxon>
        <taxon>Magnoliopsida</taxon>
        <taxon>eudicotyledons</taxon>
        <taxon>Gunneridae</taxon>
        <taxon>Pentapetalae</taxon>
        <taxon>asterids</taxon>
        <taxon>campanulids</taxon>
        <taxon>Asterales</taxon>
        <taxon>Asteraceae</taxon>
        <taxon>Asteroideae</taxon>
        <taxon>Anthemideae</taxon>
        <taxon>Anthemidinae</taxon>
        <taxon>Tanacetum</taxon>
    </lineage>
</organism>
<accession>A0A699V1M7</accession>
<evidence type="ECO:0000313" key="2">
    <source>
        <dbReference type="EMBL" id="GFD27983.1"/>
    </source>
</evidence>
<reference evidence="2" key="1">
    <citation type="journal article" date="2019" name="Sci. Rep.">
        <title>Draft genome of Tanacetum cinerariifolium, the natural source of mosquito coil.</title>
        <authorList>
            <person name="Yamashiro T."/>
            <person name="Shiraishi A."/>
            <person name="Satake H."/>
            <person name="Nakayama K."/>
        </authorList>
    </citation>
    <scope>NUCLEOTIDE SEQUENCE</scope>
</reference>
<dbReference type="EMBL" id="BKCJ011381351">
    <property type="protein sequence ID" value="GFD27983.1"/>
    <property type="molecule type" value="Genomic_DNA"/>
</dbReference>
<evidence type="ECO:0008006" key="3">
    <source>
        <dbReference type="Google" id="ProtNLM"/>
    </source>
</evidence>
<name>A0A699V1M7_TANCI</name>
<evidence type="ECO:0000256" key="1">
    <source>
        <dbReference type="SAM" id="MobiDB-lite"/>
    </source>
</evidence>